<name>A0ABC8SVS1_9AQUA</name>
<protein>
    <submittedName>
        <fullName evidence="3">Uncharacterized protein</fullName>
    </submittedName>
</protein>
<organism evidence="3 4">
    <name type="scientific">Ilex paraguariensis</name>
    <name type="common">yerba mate</name>
    <dbReference type="NCBI Taxonomy" id="185542"/>
    <lineage>
        <taxon>Eukaryota</taxon>
        <taxon>Viridiplantae</taxon>
        <taxon>Streptophyta</taxon>
        <taxon>Embryophyta</taxon>
        <taxon>Tracheophyta</taxon>
        <taxon>Spermatophyta</taxon>
        <taxon>Magnoliopsida</taxon>
        <taxon>eudicotyledons</taxon>
        <taxon>Gunneridae</taxon>
        <taxon>Pentapetalae</taxon>
        <taxon>asterids</taxon>
        <taxon>campanulids</taxon>
        <taxon>Aquifoliales</taxon>
        <taxon>Aquifoliaceae</taxon>
        <taxon>Ilex</taxon>
    </lineage>
</organism>
<keyword evidence="4" id="KW-1185">Reference proteome</keyword>
<evidence type="ECO:0000256" key="2">
    <source>
        <dbReference type="SAM" id="SignalP"/>
    </source>
</evidence>
<sequence length="120" mass="13421">MAMKPVLVFFACALLVATQISSLVEATETEENPPAKAPTHAPKKPYVYPPKKAPVHDYVPICEEYCKKHDKKKPIYNKIRPCMKACTACGKKCECVPVGPNKCNNWDFVIIHGTRFDCPV</sequence>
<evidence type="ECO:0000313" key="3">
    <source>
        <dbReference type="EMBL" id="CAK9161287.1"/>
    </source>
</evidence>
<dbReference type="AlphaFoldDB" id="A0ABC8SVS1"/>
<feature type="chain" id="PRO_5044874518" evidence="2">
    <location>
        <begin position="27"/>
        <end position="120"/>
    </location>
</feature>
<keyword evidence="2" id="KW-0732">Signal</keyword>
<feature type="region of interest" description="Disordered" evidence="1">
    <location>
        <begin position="27"/>
        <end position="48"/>
    </location>
</feature>
<proteinExistence type="predicted"/>
<evidence type="ECO:0000313" key="4">
    <source>
        <dbReference type="Proteomes" id="UP001642360"/>
    </source>
</evidence>
<dbReference type="EMBL" id="CAUOFW020003658">
    <property type="protein sequence ID" value="CAK9161287.1"/>
    <property type="molecule type" value="Genomic_DNA"/>
</dbReference>
<feature type="compositionally biased region" description="Low complexity" evidence="1">
    <location>
        <begin position="37"/>
        <end position="46"/>
    </location>
</feature>
<dbReference type="Proteomes" id="UP001642360">
    <property type="component" value="Unassembled WGS sequence"/>
</dbReference>
<feature type="signal peptide" evidence="2">
    <location>
        <begin position="1"/>
        <end position="26"/>
    </location>
</feature>
<evidence type="ECO:0000256" key="1">
    <source>
        <dbReference type="SAM" id="MobiDB-lite"/>
    </source>
</evidence>
<reference evidence="3 4" key="1">
    <citation type="submission" date="2024-02" db="EMBL/GenBank/DDBJ databases">
        <authorList>
            <person name="Vignale AGUSTIN F."/>
            <person name="Sosa J E."/>
            <person name="Modenutti C."/>
        </authorList>
    </citation>
    <scope>NUCLEOTIDE SEQUENCE [LARGE SCALE GENOMIC DNA]</scope>
</reference>
<accession>A0ABC8SVS1</accession>
<comment type="caution">
    <text evidence="3">The sequence shown here is derived from an EMBL/GenBank/DDBJ whole genome shotgun (WGS) entry which is preliminary data.</text>
</comment>
<gene>
    <name evidence="3" type="ORF">ILEXP_LOCUS30082</name>
</gene>